<feature type="compositionally biased region" description="Low complexity" evidence="2">
    <location>
        <begin position="286"/>
        <end position="302"/>
    </location>
</feature>
<keyword evidence="4" id="KW-1185">Reference proteome</keyword>
<feature type="region of interest" description="Disordered" evidence="2">
    <location>
        <begin position="262"/>
        <end position="355"/>
    </location>
</feature>
<dbReference type="EMBL" id="CAJOBP010029124">
    <property type="protein sequence ID" value="CAF4643173.1"/>
    <property type="molecule type" value="Genomic_DNA"/>
</dbReference>
<keyword evidence="1" id="KW-0175">Coiled coil</keyword>
<sequence length="355" mass="41674">LLTHFVTYTLRPLLLFLTGLIIHSNYLDRYNEYPILFNHNRLIGLKTIDFWTKTFTIRYLHANNRDTIFHQILPIEYLQQIVNITRSLMLIKLCDKNHPLCTITTNMIPQLNFVYINSRDRTDRKQVYKYQEEMSTKILEYEQAQKQKRLDIEQAKVQERMDMYARQDQQQAERKKLVDDETERVMKEKQLLRDKWQEQIDAKQRQFKEEKLADRVAGAEFNKVTSTTTIIGSRLGAPYADLVENIRDEIISEYDAKMRDANQREEQFRQRIQPNSTTNTPTEVQTSLSNPSSTSTPSFHTPIVDQSPNAISILDNRSTDVSSPSNIEKPNNANTHYVPPREEIQSTNKPTDDTE</sequence>
<reference evidence="3" key="1">
    <citation type="submission" date="2021-02" db="EMBL/GenBank/DDBJ databases">
        <authorList>
            <person name="Nowell W R."/>
        </authorList>
    </citation>
    <scope>NUCLEOTIDE SEQUENCE</scope>
</reference>
<feature type="compositionally biased region" description="Polar residues" evidence="2">
    <location>
        <begin position="304"/>
        <end position="335"/>
    </location>
</feature>
<evidence type="ECO:0000313" key="4">
    <source>
        <dbReference type="Proteomes" id="UP000663873"/>
    </source>
</evidence>
<feature type="compositionally biased region" description="Polar residues" evidence="2">
    <location>
        <begin position="270"/>
        <end position="285"/>
    </location>
</feature>
<protein>
    <submittedName>
        <fullName evidence="3">Uncharacterized protein</fullName>
    </submittedName>
</protein>
<evidence type="ECO:0000313" key="3">
    <source>
        <dbReference type="EMBL" id="CAF4643173.1"/>
    </source>
</evidence>
<evidence type="ECO:0000256" key="2">
    <source>
        <dbReference type="SAM" id="MobiDB-lite"/>
    </source>
</evidence>
<feature type="coiled-coil region" evidence="1">
    <location>
        <begin position="186"/>
        <end position="213"/>
    </location>
</feature>
<feature type="compositionally biased region" description="Basic and acidic residues" evidence="2">
    <location>
        <begin position="339"/>
        <end position="355"/>
    </location>
</feature>
<evidence type="ECO:0000256" key="1">
    <source>
        <dbReference type="SAM" id="Coils"/>
    </source>
</evidence>
<dbReference type="Proteomes" id="UP000663873">
    <property type="component" value="Unassembled WGS sequence"/>
</dbReference>
<feature type="non-terminal residue" evidence="3">
    <location>
        <position position="1"/>
    </location>
</feature>
<proteinExistence type="predicted"/>
<organism evidence="3 4">
    <name type="scientific">Rotaria socialis</name>
    <dbReference type="NCBI Taxonomy" id="392032"/>
    <lineage>
        <taxon>Eukaryota</taxon>
        <taxon>Metazoa</taxon>
        <taxon>Spiralia</taxon>
        <taxon>Gnathifera</taxon>
        <taxon>Rotifera</taxon>
        <taxon>Eurotatoria</taxon>
        <taxon>Bdelloidea</taxon>
        <taxon>Philodinida</taxon>
        <taxon>Philodinidae</taxon>
        <taxon>Rotaria</taxon>
    </lineage>
</organism>
<gene>
    <name evidence="3" type="ORF">UJA718_LOCUS33258</name>
</gene>
<name>A0A821EZR7_9BILA</name>
<comment type="caution">
    <text evidence="3">The sequence shown here is derived from an EMBL/GenBank/DDBJ whole genome shotgun (WGS) entry which is preliminary data.</text>
</comment>
<dbReference type="AlphaFoldDB" id="A0A821EZR7"/>
<feature type="non-terminal residue" evidence="3">
    <location>
        <position position="355"/>
    </location>
</feature>
<accession>A0A821EZR7</accession>